<protein>
    <recommendedName>
        <fullName evidence="6">YfhO family protein</fullName>
    </recommendedName>
</protein>
<feature type="transmembrane region" description="Helical" evidence="1">
    <location>
        <begin position="302"/>
        <end position="323"/>
    </location>
</feature>
<feature type="transmembrane region" description="Helical" evidence="1">
    <location>
        <begin position="364"/>
        <end position="383"/>
    </location>
</feature>
<evidence type="ECO:0000313" key="2">
    <source>
        <dbReference type="EMBL" id="NZA05026.1"/>
    </source>
</evidence>
<evidence type="ECO:0000313" key="4">
    <source>
        <dbReference type="Proteomes" id="UP000307517"/>
    </source>
</evidence>
<reference evidence="3 4" key="1">
    <citation type="submission" date="2019-04" db="EMBL/GenBank/DDBJ databases">
        <title>Genome Announcement to Ensure Probiotic Safety of Lactobacillus rhamnosus UBLR-58.</title>
        <authorList>
            <person name="Sulthana A."/>
            <person name="Lakshmi S.G."/>
            <person name="Madempudi R.S."/>
        </authorList>
    </citation>
    <scope>NUCLEOTIDE SEQUENCE [LARGE SCALE GENOMIC DNA]</scope>
    <source>
        <strain evidence="3 4">UBLR-58</strain>
    </source>
</reference>
<feature type="transmembrane region" description="Helical" evidence="1">
    <location>
        <begin position="543"/>
        <end position="562"/>
    </location>
</feature>
<feature type="transmembrane region" description="Helical" evidence="1">
    <location>
        <begin position="111"/>
        <end position="130"/>
    </location>
</feature>
<feature type="transmembrane region" description="Helical" evidence="1">
    <location>
        <begin position="390"/>
        <end position="408"/>
    </location>
</feature>
<dbReference type="EMBL" id="JACCKI010000004">
    <property type="protein sequence ID" value="NZA05026.1"/>
    <property type="molecule type" value="Genomic_DNA"/>
</dbReference>
<dbReference type="EMBL" id="SSHM01000001">
    <property type="protein sequence ID" value="THC80589.1"/>
    <property type="molecule type" value="Genomic_DNA"/>
</dbReference>
<proteinExistence type="predicted"/>
<organism evidence="2 5">
    <name type="scientific">Lacticaseibacillus rhamnosus</name>
    <name type="common">Lactobacillus rhamnosus</name>
    <dbReference type="NCBI Taxonomy" id="47715"/>
    <lineage>
        <taxon>Bacteria</taxon>
        <taxon>Bacillati</taxon>
        <taxon>Bacillota</taxon>
        <taxon>Bacilli</taxon>
        <taxon>Lactobacillales</taxon>
        <taxon>Lactobacillaceae</taxon>
        <taxon>Lacticaseibacillus</taxon>
    </lineage>
</organism>
<evidence type="ECO:0008006" key="6">
    <source>
        <dbReference type="Google" id="ProtNLM"/>
    </source>
</evidence>
<gene>
    <name evidence="3" type="ORF">E6L36_09425</name>
    <name evidence="2" type="ORF">H0N82_07890</name>
</gene>
<feature type="transmembrane region" description="Helical" evidence="1">
    <location>
        <begin position="80"/>
        <end position="99"/>
    </location>
</feature>
<feature type="transmembrane region" description="Helical" evidence="1">
    <location>
        <begin position="335"/>
        <end position="352"/>
    </location>
</feature>
<dbReference type="AlphaFoldDB" id="A0A508YXS3"/>
<feature type="transmembrane region" description="Helical" evidence="1">
    <location>
        <begin position="189"/>
        <end position="222"/>
    </location>
</feature>
<feature type="transmembrane region" description="Helical" evidence="1">
    <location>
        <begin position="18"/>
        <end position="35"/>
    </location>
</feature>
<comment type="caution">
    <text evidence="2">The sequence shown here is derived from an EMBL/GenBank/DDBJ whole genome shotgun (WGS) entry which is preliminary data.</text>
</comment>
<evidence type="ECO:0000256" key="1">
    <source>
        <dbReference type="SAM" id="Phobius"/>
    </source>
</evidence>
<feature type="transmembrane region" description="Helical" evidence="1">
    <location>
        <begin position="166"/>
        <end position="183"/>
    </location>
</feature>
<dbReference type="Proteomes" id="UP000307517">
    <property type="component" value="Unassembled WGS sequence"/>
</dbReference>
<dbReference type="RefSeq" id="WP_005688913.1">
    <property type="nucleotide sequence ID" value="NZ_CABFNI010000013.1"/>
</dbReference>
<sequence length="575" mass="64449">MRADTEDSGLVSQLKANAIWLLPLLAIILVLLVQWPQLHLTYIFHQDDTMPQLRRMESYVTSVRHGSYFPKVFPEEVRNFGYAFDAFYPSLLLLPYVWLRLAGMGIVSAYYGYQTLILVATVVTAYVSFLRIRRQPLAGFVFSLVYTTAVYRALDAFVRGALGENLAFIFLPVIAAGMYEIYAKQSRNWFLLAFGVTGLMYAHMLSLVMVLVFLVGGFLVLVALQRVTWRMVRYTAMAAVSALLMGLGSYLPMVELSRHLSLKLADSATIWPNYLQFNLGDLVTNSLSMYASTSSMQNVSQAFRPGIGVLMLVTAIALAIFWVKLSRAVKVAAGLGFIGIFLSTDLFPWALFSKTVLGTIQFPWRYLELVTLFFSLALGLLVADRSQPQPLALGLVLATCIVGFSYAVNINTTMINANTYRITDKNAVSYYQDSTGGGSEYAPREFDMTTFFKKNHQTVLASHNLEHVTTPTQNYNDMQFSYTSRRAVTLRLPKFAYVGYTVTVDGRPTAYHPSGKLDRITLHAPAGTHHVRVVYTGTVLQHVTGWISLVAAFVFFAWWIVVHARRQRDVDDALV</sequence>
<keyword evidence="1" id="KW-0472">Membrane</keyword>
<keyword evidence="1" id="KW-0812">Transmembrane</keyword>
<feature type="transmembrane region" description="Helical" evidence="1">
    <location>
        <begin position="136"/>
        <end position="154"/>
    </location>
</feature>
<feature type="transmembrane region" description="Helical" evidence="1">
    <location>
        <begin position="234"/>
        <end position="253"/>
    </location>
</feature>
<accession>A0A508YXS3</accession>
<evidence type="ECO:0000313" key="3">
    <source>
        <dbReference type="EMBL" id="THC80589.1"/>
    </source>
</evidence>
<dbReference type="Proteomes" id="UP000552935">
    <property type="component" value="Unassembled WGS sequence"/>
</dbReference>
<reference evidence="2 5" key="2">
    <citation type="submission" date="2020-07" db="EMBL/GenBank/DDBJ databases">
        <title>Organ Donor 1.</title>
        <authorList>
            <person name="Marsh A.J."/>
            <person name="Azcarate-Peril M.A."/>
        </authorList>
    </citation>
    <scope>NUCLEOTIDE SEQUENCE [LARGE SCALE GENOMIC DNA]</scope>
    <source>
        <strain evidence="2 5">AMC0712</strain>
    </source>
</reference>
<name>A0A508YXS3_LACRH</name>
<keyword evidence="1" id="KW-1133">Transmembrane helix</keyword>
<evidence type="ECO:0000313" key="5">
    <source>
        <dbReference type="Proteomes" id="UP000552935"/>
    </source>
</evidence>